<evidence type="ECO:0000259" key="3">
    <source>
        <dbReference type="PROSITE" id="PS50888"/>
    </source>
</evidence>
<reference evidence="4" key="3">
    <citation type="submission" date="2025-08" db="UniProtKB">
        <authorList>
            <consortium name="Ensembl"/>
        </authorList>
    </citation>
    <scope>IDENTIFICATION</scope>
</reference>
<evidence type="ECO:0000313" key="4">
    <source>
        <dbReference type="Ensembl" id="ENSPSIP00000015475.1"/>
    </source>
</evidence>
<dbReference type="InterPro" id="IPR057021">
    <property type="entry name" value="bHLH_STRA8"/>
</dbReference>
<dbReference type="PROSITE" id="PS50888">
    <property type="entry name" value="BHLH"/>
    <property type="match status" value="1"/>
</dbReference>
<dbReference type="AlphaFoldDB" id="K7G5B4"/>
<dbReference type="GO" id="GO:0001673">
    <property type="term" value="C:male germ cell nucleus"/>
    <property type="evidence" value="ECO:0007669"/>
    <property type="project" value="Ensembl"/>
</dbReference>
<dbReference type="GO" id="GO:0090427">
    <property type="term" value="P:activation of meiosis"/>
    <property type="evidence" value="ECO:0007669"/>
    <property type="project" value="Ensembl"/>
</dbReference>
<dbReference type="EMBL" id="AGCU01105494">
    <property type="status" value="NOT_ANNOTATED_CDS"/>
    <property type="molecule type" value="Genomic_DNA"/>
</dbReference>
<dbReference type="InterPro" id="IPR011598">
    <property type="entry name" value="bHLH_dom"/>
</dbReference>
<dbReference type="HOGENOM" id="CLU_049039_0_0_1"/>
<reference evidence="5" key="2">
    <citation type="journal article" date="2013" name="Nat. Genet.">
        <title>The draft genomes of soft-shell turtle and green sea turtle yield insights into the development and evolution of the turtle-specific body plan.</title>
        <authorList>
            <person name="Wang Z."/>
            <person name="Pascual-Anaya J."/>
            <person name="Zadissa A."/>
            <person name="Li W."/>
            <person name="Niimura Y."/>
            <person name="Huang Z."/>
            <person name="Li C."/>
            <person name="White S."/>
            <person name="Xiong Z."/>
            <person name="Fang D."/>
            <person name="Wang B."/>
            <person name="Ming Y."/>
            <person name="Chen Y."/>
            <person name="Zheng Y."/>
            <person name="Kuraku S."/>
            <person name="Pignatelli M."/>
            <person name="Herrero J."/>
            <person name="Beal K."/>
            <person name="Nozawa M."/>
            <person name="Li Q."/>
            <person name="Wang J."/>
            <person name="Zhang H."/>
            <person name="Yu L."/>
            <person name="Shigenobu S."/>
            <person name="Wang J."/>
            <person name="Liu J."/>
            <person name="Flicek P."/>
            <person name="Searle S."/>
            <person name="Wang J."/>
            <person name="Kuratani S."/>
            <person name="Yin Y."/>
            <person name="Aken B."/>
            <person name="Zhang G."/>
            <person name="Irie N."/>
        </authorList>
    </citation>
    <scope>NUCLEOTIDE SEQUENCE [LARGE SCALE GENOMIC DNA]</scope>
    <source>
        <strain evidence="5">Daiwa-1</strain>
    </source>
</reference>
<dbReference type="OMA" id="YMQIIEF"/>
<dbReference type="Ensembl" id="ENSPSIT00000015548.1">
    <property type="protein sequence ID" value="ENSPSIP00000015475.1"/>
    <property type="gene ID" value="ENSPSIG00000013824.1"/>
</dbReference>
<dbReference type="eggNOG" id="ENOG502RT8C">
    <property type="taxonomic scope" value="Eukaryota"/>
</dbReference>
<organism evidence="4 5">
    <name type="scientific">Pelodiscus sinensis</name>
    <name type="common">Chinese softshell turtle</name>
    <name type="synonym">Trionyx sinensis</name>
    <dbReference type="NCBI Taxonomy" id="13735"/>
    <lineage>
        <taxon>Eukaryota</taxon>
        <taxon>Metazoa</taxon>
        <taxon>Chordata</taxon>
        <taxon>Craniata</taxon>
        <taxon>Vertebrata</taxon>
        <taxon>Euteleostomi</taxon>
        <taxon>Archelosauria</taxon>
        <taxon>Testudinata</taxon>
        <taxon>Testudines</taxon>
        <taxon>Cryptodira</taxon>
        <taxon>Trionychia</taxon>
        <taxon>Trionychidae</taxon>
        <taxon>Pelodiscus</taxon>
    </lineage>
</organism>
<dbReference type="EMBL" id="AGCU01105493">
    <property type="status" value="NOT_ANNOTATED_CDS"/>
    <property type="molecule type" value="Genomic_DNA"/>
</dbReference>
<sequence length="394" mass="44304">METSGDCSSPCVRVTPGFLTHLQDLEPQVARRRLSQARHRATLAGLFNNLRETVYSQSNNSASKCQVLRKAKNYIQELEQTLGTLLKMKESFNLEDGNPSSLEEVREEYVKMYFSDHRHCHHTCVCIHSPSETVFPSKTLVPSKAKQNTTTTKTLVLKESLGLQNGPDALNESSSTVWYVIQEFEKNSMEEDGKPRLIQSPATSSPDLMEFERYLYFYKQTVDLLVENGIVCTEEVTLPVVSTAVSHLWQDLPEERRDSVLQYCSQRQNLLPDPKAACPEPACTEGSVRNSRANSQEASGSLVSTPEEILFEDAFDVAAGFLDGNETQQTMSSPSSVFTGCISENAEDNHRLYLQITGFLKGLFFANTQVPQEEALQFDYETVMLRCTETFDDE</sequence>
<dbReference type="PANTHER" id="PTHR35254:SF1">
    <property type="entry name" value="STIMULATED BY RETINOIC ACID GENE 8 PROTEIN HOMOLOG"/>
    <property type="match status" value="1"/>
</dbReference>
<dbReference type="GO" id="GO:0048477">
    <property type="term" value="P:oogenesis"/>
    <property type="evidence" value="ECO:0007669"/>
    <property type="project" value="Ensembl"/>
</dbReference>
<dbReference type="GeneTree" id="ENSGT00390000017181"/>
<feature type="region of interest" description="Disordered" evidence="2">
    <location>
        <begin position="275"/>
        <end position="301"/>
    </location>
</feature>
<gene>
    <name evidence="4" type="primary">STRA8</name>
</gene>
<feature type="domain" description="BHLH" evidence="3">
    <location>
        <begin position="27"/>
        <end position="78"/>
    </location>
</feature>
<dbReference type="InterPro" id="IPR033537">
    <property type="entry name" value="Stra8"/>
</dbReference>
<accession>K7G5B4</accession>
<dbReference type="Pfam" id="PF23175">
    <property type="entry name" value="bHLH_STRA8"/>
    <property type="match status" value="1"/>
</dbReference>
<reference evidence="5" key="1">
    <citation type="submission" date="2011-10" db="EMBL/GenBank/DDBJ databases">
        <authorList>
            <consortium name="Soft-shell Turtle Genome Consortium"/>
        </authorList>
    </citation>
    <scope>NUCLEOTIDE SEQUENCE [LARGE SCALE GENOMIC DNA]</scope>
    <source>
        <strain evidence="5">Daiwa-1</strain>
    </source>
</reference>
<dbReference type="GO" id="GO:0005737">
    <property type="term" value="C:cytoplasm"/>
    <property type="evidence" value="ECO:0007669"/>
    <property type="project" value="Ensembl"/>
</dbReference>
<feature type="coiled-coil region" evidence="1">
    <location>
        <begin position="68"/>
        <end position="95"/>
    </location>
</feature>
<evidence type="ECO:0000256" key="2">
    <source>
        <dbReference type="SAM" id="MobiDB-lite"/>
    </source>
</evidence>
<dbReference type="Proteomes" id="UP000007267">
    <property type="component" value="Unassembled WGS sequence"/>
</dbReference>
<dbReference type="SUPFAM" id="SSF47459">
    <property type="entry name" value="HLH, helix-loop-helix DNA-binding domain"/>
    <property type="match status" value="1"/>
</dbReference>
<dbReference type="GO" id="GO:0071300">
    <property type="term" value="P:cellular response to retinoic acid"/>
    <property type="evidence" value="ECO:0007669"/>
    <property type="project" value="Ensembl"/>
</dbReference>
<dbReference type="EMBL" id="AGCU01105490">
    <property type="status" value="NOT_ANNOTATED_CDS"/>
    <property type="molecule type" value="Genomic_DNA"/>
</dbReference>
<proteinExistence type="predicted"/>
<dbReference type="Gene3D" id="4.10.280.10">
    <property type="entry name" value="Helix-loop-helix DNA-binding domain"/>
    <property type="match status" value="1"/>
</dbReference>
<reference evidence="4" key="4">
    <citation type="submission" date="2025-09" db="UniProtKB">
        <authorList>
            <consortium name="Ensembl"/>
        </authorList>
    </citation>
    <scope>IDENTIFICATION</scope>
</reference>
<feature type="compositionally biased region" description="Polar residues" evidence="2">
    <location>
        <begin position="287"/>
        <end position="301"/>
    </location>
</feature>
<name>K7G5B4_PELSI</name>
<keyword evidence="1" id="KW-0175">Coiled coil</keyword>
<evidence type="ECO:0000313" key="5">
    <source>
        <dbReference type="Proteomes" id="UP000007267"/>
    </source>
</evidence>
<keyword evidence="5" id="KW-1185">Reference proteome</keyword>
<dbReference type="PANTHER" id="PTHR35254">
    <property type="entry name" value="STIMULATED BY RETINOIC ACID GENE 8 PROTEIN HOMOLOG"/>
    <property type="match status" value="1"/>
</dbReference>
<evidence type="ECO:0000256" key="1">
    <source>
        <dbReference type="SAM" id="Coils"/>
    </source>
</evidence>
<dbReference type="EMBL" id="AGCU01105492">
    <property type="status" value="NOT_ANNOTATED_CDS"/>
    <property type="molecule type" value="Genomic_DNA"/>
</dbReference>
<dbReference type="STRING" id="13735.ENSPSIP00000015475"/>
<dbReference type="GO" id="GO:0051321">
    <property type="term" value="P:meiotic cell cycle"/>
    <property type="evidence" value="ECO:0007669"/>
    <property type="project" value="Ensembl"/>
</dbReference>
<protein>
    <submittedName>
        <fullName evidence="4">Stimulated by retinoic acid 8</fullName>
    </submittedName>
</protein>
<dbReference type="GO" id="GO:0046983">
    <property type="term" value="F:protein dimerization activity"/>
    <property type="evidence" value="ECO:0007669"/>
    <property type="project" value="InterPro"/>
</dbReference>
<dbReference type="GO" id="GO:0048133">
    <property type="term" value="P:male germ-line stem cell asymmetric division"/>
    <property type="evidence" value="ECO:0007669"/>
    <property type="project" value="Ensembl"/>
</dbReference>
<dbReference type="InterPro" id="IPR036638">
    <property type="entry name" value="HLH_DNA-bd_sf"/>
</dbReference>
<dbReference type="EMBL" id="AGCU01105491">
    <property type="status" value="NOT_ANNOTATED_CDS"/>
    <property type="molecule type" value="Genomic_DNA"/>
</dbReference>
<dbReference type="GO" id="GO:0045944">
    <property type="term" value="P:positive regulation of transcription by RNA polymerase II"/>
    <property type="evidence" value="ECO:0007669"/>
    <property type="project" value="Ensembl"/>
</dbReference>